<dbReference type="PROSITE" id="PS51007">
    <property type="entry name" value="CYTC"/>
    <property type="match status" value="3"/>
</dbReference>
<dbReference type="InterPro" id="IPR051459">
    <property type="entry name" value="Cytochrome_c-type_DH"/>
</dbReference>
<evidence type="ECO:0000256" key="4">
    <source>
        <dbReference type="PROSITE-ProRule" id="PRU00433"/>
    </source>
</evidence>
<name>A0A285IL17_9RHOB</name>
<dbReference type="PANTHER" id="PTHR35008">
    <property type="entry name" value="BLL4482 PROTEIN-RELATED"/>
    <property type="match status" value="1"/>
</dbReference>
<evidence type="ECO:0000313" key="6">
    <source>
        <dbReference type="EMBL" id="SNY48675.1"/>
    </source>
</evidence>
<dbReference type="AlphaFoldDB" id="A0A285IL17"/>
<proteinExistence type="predicted"/>
<feature type="domain" description="Cytochrome c" evidence="5">
    <location>
        <begin position="222"/>
        <end position="330"/>
    </location>
</feature>
<dbReference type="GO" id="GO:0009055">
    <property type="term" value="F:electron transfer activity"/>
    <property type="evidence" value="ECO:0007669"/>
    <property type="project" value="InterPro"/>
</dbReference>
<dbReference type="PANTHER" id="PTHR35008:SF8">
    <property type="entry name" value="ALCOHOL DEHYDROGENASE CYTOCHROME C SUBUNIT"/>
    <property type="match status" value="1"/>
</dbReference>
<reference evidence="6 7" key="1">
    <citation type="submission" date="2017-09" db="EMBL/GenBank/DDBJ databases">
        <authorList>
            <person name="Ehlers B."/>
            <person name="Leendertz F.H."/>
        </authorList>
    </citation>
    <scope>NUCLEOTIDE SEQUENCE [LARGE SCALE GENOMIC DNA]</scope>
    <source>
        <strain evidence="6 7">CGMCC 1.12662</strain>
    </source>
</reference>
<keyword evidence="1 4" id="KW-0349">Heme</keyword>
<dbReference type="GO" id="GO:0046872">
    <property type="term" value="F:metal ion binding"/>
    <property type="evidence" value="ECO:0007669"/>
    <property type="project" value="UniProtKB-KW"/>
</dbReference>
<dbReference type="Proteomes" id="UP000231655">
    <property type="component" value="Unassembled WGS sequence"/>
</dbReference>
<evidence type="ECO:0000256" key="1">
    <source>
        <dbReference type="ARBA" id="ARBA00022617"/>
    </source>
</evidence>
<gene>
    <name evidence="6" type="ORF">SAMN06297129_1536</name>
</gene>
<keyword evidence="3 4" id="KW-0408">Iron</keyword>
<dbReference type="InterPro" id="IPR036909">
    <property type="entry name" value="Cyt_c-like_dom_sf"/>
</dbReference>
<dbReference type="SUPFAM" id="SSF46626">
    <property type="entry name" value="Cytochrome c"/>
    <property type="match status" value="1"/>
</dbReference>
<protein>
    <recommendedName>
        <fullName evidence="5">Cytochrome c domain-containing protein</fullName>
    </recommendedName>
</protein>
<sequence length="1160" mass="125450">MTVRFQKICRSGPVFAYPDCDSFQLPGVIMPSSISKSRPLAALSAALVSLAATAVPGLAEPYEQGAFETYQPDLSRGERLYHLGACAACHQDPAASAGEEPVLAGGMKIDSPNYGVISVPNITGSGAGIGDWSRADFLNAMLYGQSPEGGDYTPLFPYEFYSGMKPEHVLDLFEYIKAEAPTSDRASEEHELTLRYMLKRKNPWRYSFEPASYEGAGDNERDPLAWGDYLVNSVAACGACHTPRNSAFILETDKALTGGISILGEVAGDITKAAVGGLEVDDFTDHVLGAGKGLDLATAMGGSMARVAASVAQAPEEDRQAIYQYLADVEELPKPVIEMECAAPTPLVQTASPDLTAKVDAYFNKECKSCHARGGSAAAQATLVSAAKTAGDSALVVPGDPGASALYKSLNRMPTSQAASEADKKLIADWIESLAVNKELLTAEVKEPPRDGSRGFMGFDAQIAEVQQHLIGLDEIDRSFIRYFSFSHLENGQLPCQSLEDFRSQHLAGYVAALNKMVNSLSWEPRIKQVEPIHEGATVFAIDLRDYGWTPFMWQVLVSGQIPGLDTARPYPYGLNPQGFEANANLRQVASITGTGVPVMRGDWFISNAGLPYSYKFMLGLPDNVHQLEETRLRVDRVNDIRNFEVMRAGFLEGASAVSQNNRLIERLEQPTGGYYWTSYDFDRGVEPRKRLKETPLGPAAAFPDMPHFEEDGGEMLFTLPNGMQGYYLTNPTGDYLDNGPTAVVFLKDPSPIYGTTISNGKACMVCHTRGPIEAYDNVRAAVEATGADIRTLSMIERLHPDDDVLEAAYAEDTEVYLSALARAGADMTIMEGPGRFHPEPVTHTSSVYAENLDKDLLAAEFGLTWDDFQARIMNLPRGGEAFARVSGWLAEIETRGEIERLDVELAWQQVAAGLYRTTPREHPSIFQGDLRDHLQLNVPGGTNFVPRLTPAAGAGSLVQASASLPAPAPKPVAQDRQTVQASPGALQSGRPGLTVNVENLHLKVCEGVRFTVQSDQTCLLDVIYPDSSVGTFFRLSEAAIGNPILQAGEIRQIPQPGRELQSHTPSTGVDIAVNCYPGLTSYDQLGTDLMKTLEDYQKSSQTKNFSEVVSTVTSQTLAPAAAGGHPDPVAQSKVPITSVLRFTIDENRAALDADGLCLQ</sequence>
<keyword evidence="2 4" id="KW-0479">Metal-binding</keyword>
<dbReference type="EMBL" id="OBEA01000002">
    <property type="protein sequence ID" value="SNY48675.1"/>
    <property type="molecule type" value="Genomic_DNA"/>
</dbReference>
<dbReference type="GO" id="GO:0020037">
    <property type="term" value="F:heme binding"/>
    <property type="evidence" value="ECO:0007669"/>
    <property type="project" value="InterPro"/>
</dbReference>
<evidence type="ECO:0000256" key="3">
    <source>
        <dbReference type="ARBA" id="ARBA00023004"/>
    </source>
</evidence>
<organism evidence="6 7">
    <name type="scientific">Pseudooceanicola antarcticus</name>
    <dbReference type="NCBI Taxonomy" id="1247613"/>
    <lineage>
        <taxon>Bacteria</taxon>
        <taxon>Pseudomonadati</taxon>
        <taxon>Pseudomonadota</taxon>
        <taxon>Alphaproteobacteria</taxon>
        <taxon>Rhodobacterales</taxon>
        <taxon>Paracoccaceae</taxon>
        <taxon>Pseudooceanicola</taxon>
    </lineage>
</organism>
<evidence type="ECO:0000313" key="7">
    <source>
        <dbReference type="Proteomes" id="UP000231655"/>
    </source>
</evidence>
<feature type="domain" description="Cytochrome c" evidence="5">
    <location>
        <begin position="354"/>
        <end position="435"/>
    </location>
</feature>
<feature type="domain" description="Cytochrome c" evidence="5">
    <location>
        <begin position="72"/>
        <end position="180"/>
    </location>
</feature>
<dbReference type="InterPro" id="IPR009056">
    <property type="entry name" value="Cyt_c-like_dom"/>
</dbReference>
<dbReference type="Gene3D" id="1.10.760.10">
    <property type="entry name" value="Cytochrome c-like domain"/>
    <property type="match status" value="1"/>
</dbReference>
<accession>A0A285IL17</accession>
<evidence type="ECO:0000256" key="2">
    <source>
        <dbReference type="ARBA" id="ARBA00022723"/>
    </source>
</evidence>
<evidence type="ECO:0000259" key="5">
    <source>
        <dbReference type="PROSITE" id="PS51007"/>
    </source>
</evidence>